<dbReference type="InterPro" id="IPR036748">
    <property type="entry name" value="MTH938-like_sf"/>
</dbReference>
<reference evidence="1 2" key="1">
    <citation type="journal article" date="2020" name="ISME J.">
        <title>Uncovering the hidden diversity of litter-decomposition mechanisms in mushroom-forming fungi.</title>
        <authorList>
            <person name="Floudas D."/>
            <person name="Bentzer J."/>
            <person name="Ahren D."/>
            <person name="Johansson T."/>
            <person name="Persson P."/>
            <person name="Tunlid A."/>
        </authorList>
    </citation>
    <scope>NUCLEOTIDE SEQUENCE [LARGE SCALE GENOMIC DNA]</scope>
    <source>
        <strain evidence="1 2">CBS 661.87</strain>
    </source>
</reference>
<gene>
    <name evidence="1" type="ORF">D9615_000760</name>
</gene>
<dbReference type="PANTHER" id="PTHR21192:SF2">
    <property type="entry name" value="NADH DEHYDROGENASE [UBIQUINONE] 1 ALPHA SUBCOMPLEX ASSEMBLY FACTOR 3"/>
    <property type="match status" value="1"/>
</dbReference>
<dbReference type="Proteomes" id="UP000565441">
    <property type="component" value="Unassembled WGS sequence"/>
</dbReference>
<dbReference type="Gene3D" id="3.40.1230.10">
    <property type="entry name" value="MTH938-like"/>
    <property type="match status" value="1"/>
</dbReference>
<keyword evidence="2" id="KW-1185">Reference proteome</keyword>
<dbReference type="SUPFAM" id="SSF64076">
    <property type="entry name" value="MTH938-like"/>
    <property type="match status" value="1"/>
</dbReference>
<comment type="caution">
    <text evidence="1">The sequence shown here is derived from an EMBL/GenBank/DDBJ whole genome shotgun (WGS) entry which is preliminary data.</text>
</comment>
<sequence length="134" mass="14939">MSFLRTLRRSGPQLTRRSSPLTIDPCNRSLLLSQARSIHISTIRRDSSFTNILADDNPPAVQVKSITSDGLQLQDGLMIPSACIFLEGKVFLWDVPNTLWTGWGKEHFEVFETVVPKPEILLLGTQPGVRLGQP</sequence>
<dbReference type="InterPro" id="IPR007523">
    <property type="entry name" value="NDUFAF3/AAMDC"/>
</dbReference>
<dbReference type="GO" id="GO:0005743">
    <property type="term" value="C:mitochondrial inner membrane"/>
    <property type="evidence" value="ECO:0007669"/>
    <property type="project" value="TreeGrafter"/>
</dbReference>
<proteinExistence type="predicted"/>
<dbReference type="Pfam" id="PF04430">
    <property type="entry name" value="DUF498"/>
    <property type="match status" value="1"/>
</dbReference>
<protein>
    <submittedName>
        <fullName evidence="1">Uncharacterized protein</fullName>
    </submittedName>
</protein>
<evidence type="ECO:0000313" key="1">
    <source>
        <dbReference type="EMBL" id="KAF5388068.1"/>
    </source>
</evidence>
<dbReference type="PANTHER" id="PTHR21192">
    <property type="entry name" value="NUCLEAR PROTEIN E3-3"/>
    <property type="match status" value="1"/>
</dbReference>
<dbReference type="GO" id="GO:0032981">
    <property type="term" value="P:mitochondrial respiratory chain complex I assembly"/>
    <property type="evidence" value="ECO:0007669"/>
    <property type="project" value="TreeGrafter"/>
</dbReference>
<dbReference type="OrthoDB" id="20681at2759"/>
<evidence type="ECO:0000313" key="2">
    <source>
        <dbReference type="Proteomes" id="UP000565441"/>
    </source>
</evidence>
<accession>A0A8H5HRD8</accession>
<dbReference type="EMBL" id="JAACJP010000001">
    <property type="protein sequence ID" value="KAF5388068.1"/>
    <property type="molecule type" value="Genomic_DNA"/>
</dbReference>
<organism evidence="1 2">
    <name type="scientific">Tricholomella constricta</name>
    <dbReference type="NCBI Taxonomy" id="117010"/>
    <lineage>
        <taxon>Eukaryota</taxon>
        <taxon>Fungi</taxon>
        <taxon>Dikarya</taxon>
        <taxon>Basidiomycota</taxon>
        <taxon>Agaricomycotina</taxon>
        <taxon>Agaricomycetes</taxon>
        <taxon>Agaricomycetidae</taxon>
        <taxon>Agaricales</taxon>
        <taxon>Tricholomatineae</taxon>
        <taxon>Lyophyllaceae</taxon>
        <taxon>Tricholomella</taxon>
    </lineage>
</organism>
<name>A0A8H5HRD8_9AGAR</name>
<dbReference type="AlphaFoldDB" id="A0A8H5HRD8"/>